<feature type="domain" description="VWFA" evidence="1">
    <location>
        <begin position="1"/>
        <end position="143"/>
    </location>
</feature>
<dbReference type="InterPro" id="IPR011392">
    <property type="entry name" value="Tellurite-R_TerY"/>
</dbReference>
<dbReference type="Pfam" id="PF00092">
    <property type="entry name" value="VWA"/>
    <property type="match status" value="1"/>
</dbReference>
<dbReference type="PIRSF" id="PIRSF020634">
    <property type="entry name" value="TerY_vWA"/>
    <property type="match status" value="1"/>
</dbReference>
<dbReference type="Gene3D" id="3.40.50.410">
    <property type="entry name" value="von Willebrand factor, type A domain"/>
    <property type="match status" value="1"/>
</dbReference>
<dbReference type="PROSITE" id="PS50234">
    <property type="entry name" value="VWFA"/>
    <property type="match status" value="1"/>
</dbReference>
<organism evidence="2 3">
    <name type="scientific">Sphingomonas panacisoli</name>
    <dbReference type="NCBI Taxonomy" id="1813879"/>
    <lineage>
        <taxon>Bacteria</taxon>
        <taxon>Pseudomonadati</taxon>
        <taxon>Pseudomonadota</taxon>
        <taxon>Alphaproteobacteria</taxon>
        <taxon>Sphingomonadales</taxon>
        <taxon>Sphingomonadaceae</taxon>
        <taxon>Sphingomonas</taxon>
    </lineage>
</organism>
<name>A0A5B8LM24_9SPHN</name>
<reference evidence="2 3" key="1">
    <citation type="submission" date="2019-07" db="EMBL/GenBank/DDBJ databases">
        <title>Full genome sequence of Sphingomonas sp. 4R-6-7(HKS19).</title>
        <authorList>
            <person name="Im W.-T."/>
        </authorList>
    </citation>
    <scope>NUCLEOTIDE SEQUENCE [LARGE SCALE GENOMIC DNA]</scope>
    <source>
        <strain evidence="2 3">HKS19</strain>
    </source>
</reference>
<evidence type="ECO:0000259" key="1">
    <source>
        <dbReference type="PROSITE" id="PS50234"/>
    </source>
</evidence>
<gene>
    <name evidence="2" type="ORF">FPZ24_05085</name>
</gene>
<dbReference type="InterPro" id="IPR002035">
    <property type="entry name" value="VWF_A"/>
</dbReference>
<dbReference type="SUPFAM" id="SSF53300">
    <property type="entry name" value="vWA-like"/>
    <property type="match status" value="1"/>
</dbReference>
<dbReference type="OrthoDB" id="9806395at2"/>
<proteinExistence type="predicted"/>
<sequence length="193" mass="20537">MQGEAIAALNAGLQQFANDVREDSLAAKRLEIAVVTFGDSVNVLAEFGSAKAFYPQPLKAKGSTPMGEAINVAIDLVSSRQRQYRSAGITPYRPMIFMVTDGAPTDSWERAARRVQEGERRKSFSFFAVGVDSADTNTLANISVSAPVMLRGLAFGAMFRWLSSSLSAVSRSTTGQAVTLTNPAGPAGWASIV</sequence>
<dbReference type="EMBL" id="CP042306">
    <property type="protein sequence ID" value="QDZ09049.1"/>
    <property type="molecule type" value="Genomic_DNA"/>
</dbReference>
<dbReference type="InterPro" id="IPR036465">
    <property type="entry name" value="vWFA_dom_sf"/>
</dbReference>
<dbReference type="KEGG" id="spai:FPZ24_05085"/>
<dbReference type="AlphaFoldDB" id="A0A5B8LM24"/>
<evidence type="ECO:0000313" key="2">
    <source>
        <dbReference type="EMBL" id="QDZ09049.1"/>
    </source>
</evidence>
<dbReference type="Proteomes" id="UP000315673">
    <property type="component" value="Chromosome"/>
</dbReference>
<accession>A0A5B8LM24</accession>
<protein>
    <submittedName>
        <fullName evidence="2">VWA domain-containing protein</fullName>
    </submittedName>
</protein>
<evidence type="ECO:0000313" key="3">
    <source>
        <dbReference type="Proteomes" id="UP000315673"/>
    </source>
</evidence>
<keyword evidence="3" id="KW-1185">Reference proteome</keyword>